<feature type="chain" id="PRO_5010246324" description="Amidohydrolase-related domain-containing protein" evidence="1">
    <location>
        <begin position="23"/>
        <end position="330"/>
    </location>
</feature>
<dbReference type="STRING" id="1178516.AWR27_10860"/>
<dbReference type="Gene3D" id="2.30.40.10">
    <property type="entry name" value="Urease, subunit C, domain 1"/>
    <property type="match status" value="1"/>
</dbReference>
<dbReference type="InterPro" id="IPR011059">
    <property type="entry name" value="Metal-dep_hydrolase_composite"/>
</dbReference>
<dbReference type="InterPro" id="IPR051781">
    <property type="entry name" value="Metallo-dep_Hydrolase"/>
</dbReference>
<dbReference type="InterPro" id="IPR032466">
    <property type="entry name" value="Metal_Hydrolase"/>
</dbReference>
<accession>A0A1P9WWR9</accession>
<dbReference type="GO" id="GO:0016810">
    <property type="term" value="F:hydrolase activity, acting on carbon-nitrogen (but not peptide) bonds"/>
    <property type="evidence" value="ECO:0007669"/>
    <property type="project" value="InterPro"/>
</dbReference>
<protein>
    <recommendedName>
        <fullName evidence="4">Amidohydrolase-related domain-containing protein</fullName>
    </recommendedName>
</protein>
<dbReference type="Proteomes" id="UP000187941">
    <property type="component" value="Chromosome"/>
</dbReference>
<evidence type="ECO:0000313" key="2">
    <source>
        <dbReference type="EMBL" id="AQG79780.1"/>
    </source>
</evidence>
<dbReference type="PANTHER" id="PTHR43135">
    <property type="entry name" value="ALPHA-D-RIBOSE 1-METHYLPHOSPHONATE 5-TRIPHOSPHATE DIPHOSPHATASE"/>
    <property type="match status" value="1"/>
</dbReference>
<feature type="signal peptide" evidence="1">
    <location>
        <begin position="1"/>
        <end position="22"/>
    </location>
</feature>
<evidence type="ECO:0008006" key="4">
    <source>
        <dbReference type="Google" id="ProtNLM"/>
    </source>
</evidence>
<organism evidence="2 3">
    <name type="scientific">Spirosoma montaniterrae</name>
    <dbReference type="NCBI Taxonomy" id="1178516"/>
    <lineage>
        <taxon>Bacteria</taxon>
        <taxon>Pseudomonadati</taxon>
        <taxon>Bacteroidota</taxon>
        <taxon>Cytophagia</taxon>
        <taxon>Cytophagales</taxon>
        <taxon>Cytophagaceae</taxon>
        <taxon>Spirosoma</taxon>
    </lineage>
</organism>
<dbReference type="EMBL" id="CP014263">
    <property type="protein sequence ID" value="AQG79780.1"/>
    <property type="molecule type" value="Genomic_DNA"/>
</dbReference>
<sequence>MHNKRLWFIGLALISVVSSTLAQTTVVFSDVAVLPMNTTKILPHQDVVVENGLIKTIKPTARNKYANATVIDASGKYLMPGLADMHVHLPRKDQFGYGLDQFFQLHLAAGITTLRSMRGDEADPELQRLIGEGKKLAPDLYISAPPFSARYWLSSDSLTRLVRQYKSSGFQLLKVLSIPSVTWYDTLTQIARKENIRLAGHAPAGVLFAKALGQGIGCIEHLGGYETLPIDKPDFDEAVQRTLANKVYNCPTLDWYFVNYTQITLDSLKRRRGLDRLPTALLQSWNQTMENYLSQQARKHPDSLRKEQVAENQYVLHKLEVLKRLYPESH</sequence>
<keyword evidence="1" id="KW-0732">Signal</keyword>
<reference evidence="2 3" key="1">
    <citation type="submission" date="2016-01" db="EMBL/GenBank/DDBJ databases">
        <authorList>
            <person name="Oliw E.H."/>
        </authorList>
    </citation>
    <scope>NUCLEOTIDE SEQUENCE [LARGE SCALE GENOMIC DNA]</scope>
    <source>
        <strain evidence="2 3">DY10</strain>
    </source>
</reference>
<dbReference type="Gene3D" id="3.20.20.140">
    <property type="entry name" value="Metal-dependent hydrolases"/>
    <property type="match status" value="1"/>
</dbReference>
<dbReference type="SUPFAM" id="SSF51338">
    <property type="entry name" value="Composite domain of metallo-dependent hydrolases"/>
    <property type="match status" value="1"/>
</dbReference>
<dbReference type="AlphaFoldDB" id="A0A1P9WWR9"/>
<dbReference type="KEGG" id="smon:AWR27_10860"/>
<evidence type="ECO:0000313" key="3">
    <source>
        <dbReference type="Proteomes" id="UP000187941"/>
    </source>
</evidence>
<name>A0A1P9WWR9_9BACT</name>
<proteinExistence type="predicted"/>
<dbReference type="PANTHER" id="PTHR43135:SF3">
    <property type="entry name" value="ALPHA-D-RIBOSE 1-METHYLPHOSPHONATE 5-TRIPHOSPHATE DIPHOSPHATASE"/>
    <property type="match status" value="1"/>
</dbReference>
<gene>
    <name evidence="2" type="ORF">AWR27_10860</name>
</gene>
<evidence type="ECO:0000256" key="1">
    <source>
        <dbReference type="SAM" id="SignalP"/>
    </source>
</evidence>
<dbReference type="SUPFAM" id="SSF51556">
    <property type="entry name" value="Metallo-dependent hydrolases"/>
    <property type="match status" value="1"/>
</dbReference>
<keyword evidence="3" id="KW-1185">Reference proteome</keyword>